<keyword evidence="8" id="KW-0963">Cytoplasm</keyword>
<dbReference type="AlphaFoldDB" id="A0A8B6M6Z5"/>
<keyword evidence="5 8" id="KW-0547">Nucleotide-binding</keyword>
<comment type="pathway">
    <text evidence="1 8">Cofactor biosynthesis; (R)-pantothenate biosynthesis; (R)-pantothenate from (R)-pantoate and beta-alanine: step 1/1.</text>
</comment>
<feature type="binding site" evidence="8">
    <location>
        <position position="176"/>
    </location>
    <ligand>
        <name>(R)-pantoate</name>
        <dbReference type="ChEBI" id="CHEBI:15980"/>
    </ligand>
</feature>
<dbReference type="Gene3D" id="3.40.50.620">
    <property type="entry name" value="HUPs"/>
    <property type="match status" value="1"/>
</dbReference>
<dbReference type="InterPro" id="IPR042176">
    <property type="entry name" value="Pantoate_ligase_C"/>
</dbReference>
<evidence type="ECO:0000256" key="6">
    <source>
        <dbReference type="ARBA" id="ARBA00022840"/>
    </source>
</evidence>
<dbReference type="EMBL" id="CABFMQ020000076">
    <property type="protein sequence ID" value="VTZ50090.1"/>
    <property type="molecule type" value="Genomic_DNA"/>
</dbReference>
<evidence type="ECO:0000256" key="2">
    <source>
        <dbReference type="ARBA" id="ARBA00009256"/>
    </source>
</evidence>
<dbReference type="GO" id="GO:0005829">
    <property type="term" value="C:cytosol"/>
    <property type="evidence" value="ECO:0007669"/>
    <property type="project" value="TreeGrafter"/>
</dbReference>
<accession>A0A8B6M6Z5</accession>
<keyword evidence="6 8" id="KW-0067">ATP-binding</keyword>
<comment type="subunit">
    <text evidence="8">Homodimer.</text>
</comment>
<feature type="binding site" evidence="8">
    <location>
        <position position="199"/>
    </location>
    <ligand>
        <name>ATP</name>
        <dbReference type="ChEBI" id="CHEBI:30616"/>
    </ligand>
</feature>
<keyword evidence="4 8" id="KW-0566">Pantothenate biosynthesis</keyword>
<sequence>MIFREARGEGRETKMGAEDQGRVKILREVAALRQTVANWRAAGESIALTPTMGALHKGHVSLVALARKRASRVVMSIFVNPTQFAPNEDFGAYPRTFGADVAMFAAAGGDVVFAPDVAEMYGAGFSTLLNVAGPAAAGLEDQFRPTHFAGVATVVTKLVNQCRPDIAIFGEKDYQQLKVIERVARDLDLGAEIIGAPTIREADGLALSSRNVYLSPEERKAAPALHAALQRCAAGIRGGGAIDVALAQARASVEAAGFIIDYIEARDAETLAPLAAPIGAPVRLLAAARLGKTRLIDNIGV</sequence>
<dbReference type="UniPathway" id="UPA00028">
    <property type="reaction ID" value="UER00005"/>
</dbReference>
<comment type="subcellular location">
    <subcellularLocation>
        <location evidence="8">Cytoplasm</location>
    </subcellularLocation>
</comment>
<comment type="miscellaneous">
    <text evidence="8">The reaction proceeds by a bi uni uni bi ping pong mechanism.</text>
</comment>
<feature type="binding site" evidence="8">
    <location>
        <position position="83"/>
    </location>
    <ligand>
        <name>beta-alanine</name>
        <dbReference type="ChEBI" id="CHEBI:57966"/>
    </ligand>
</feature>
<evidence type="ECO:0000256" key="7">
    <source>
        <dbReference type="ARBA" id="ARBA00048258"/>
    </source>
</evidence>
<dbReference type="NCBIfam" id="TIGR00018">
    <property type="entry name" value="panC"/>
    <property type="match status" value="1"/>
</dbReference>
<dbReference type="Gene3D" id="3.30.1300.10">
    <property type="entry name" value="Pantoate-beta-alanine ligase, C-terminal domain"/>
    <property type="match status" value="1"/>
</dbReference>
<proteinExistence type="inferred from homology"/>
<feature type="binding site" evidence="8">
    <location>
        <begin position="207"/>
        <end position="210"/>
    </location>
    <ligand>
        <name>ATP</name>
        <dbReference type="ChEBI" id="CHEBI:30616"/>
    </ligand>
</feature>
<dbReference type="InterPro" id="IPR014729">
    <property type="entry name" value="Rossmann-like_a/b/a_fold"/>
</dbReference>
<evidence type="ECO:0000256" key="8">
    <source>
        <dbReference type="HAMAP-Rule" id="MF_00158"/>
    </source>
</evidence>
<dbReference type="GO" id="GO:0004592">
    <property type="term" value="F:pantoate-beta-alanine ligase activity"/>
    <property type="evidence" value="ECO:0007669"/>
    <property type="project" value="UniProtKB-UniRule"/>
</dbReference>
<dbReference type="GO" id="GO:0015940">
    <property type="term" value="P:pantothenate biosynthetic process"/>
    <property type="evidence" value="ECO:0007669"/>
    <property type="project" value="UniProtKB-UniRule"/>
</dbReference>
<dbReference type="Pfam" id="PF02569">
    <property type="entry name" value="Pantoate_ligase"/>
    <property type="match status" value="1"/>
</dbReference>
<evidence type="ECO:0000256" key="3">
    <source>
        <dbReference type="ARBA" id="ARBA00022598"/>
    </source>
</evidence>
<dbReference type="CDD" id="cd00560">
    <property type="entry name" value="PanC"/>
    <property type="match status" value="1"/>
</dbReference>
<keyword evidence="10" id="KW-1185">Reference proteome</keyword>
<dbReference type="HAMAP" id="MF_00158">
    <property type="entry name" value="PanC"/>
    <property type="match status" value="1"/>
</dbReference>
<dbReference type="SUPFAM" id="SSF52374">
    <property type="entry name" value="Nucleotidylyl transferase"/>
    <property type="match status" value="1"/>
</dbReference>
<feature type="binding site" evidence="8">
    <location>
        <begin position="170"/>
        <end position="173"/>
    </location>
    <ligand>
        <name>ATP</name>
        <dbReference type="ChEBI" id="CHEBI:30616"/>
    </ligand>
</feature>
<dbReference type="GO" id="GO:0005524">
    <property type="term" value="F:ATP binding"/>
    <property type="evidence" value="ECO:0007669"/>
    <property type="project" value="UniProtKB-KW"/>
</dbReference>
<feature type="binding site" evidence="8">
    <location>
        <begin position="52"/>
        <end position="59"/>
    </location>
    <ligand>
        <name>ATP</name>
        <dbReference type="ChEBI" id="CHEBI:30616"/>
    </ligand>
</feature>
<evidence type="ECO:0000256" key="5">
    <source>
        <dbReference type="ARBA" id="ARBA00022741"/>
    </source>
</evidence>
<evidence type="ECO:0000256" key="4">
    <source>
        <dbReference type="ARBA" id="ARBA00022655"/>
    </source>
</evidence>
<reference evidence="9 10" key="1">
    <citation type="submission" date="2019-05" db="EMBL/GenBank/DDBJ databases">
        <authorList>
            <person name="Farhan Ul Haque M."/>
        </authorList>
    </citation>
    <scope>NUCLEOTIDE SEQUENCE [LARGE SCALE GENOMIC DNA]</scope>
    <source>
        <strain evidence="9">2</strain>
    </source>
</reference>
<evidence type="ECO:0000313" key="9">
    <source>
        <dbReference type="EMBL" id="VTZ50090.1"/>
    </source>
</evidence>
<dbReference type="Proteomes" id="UP000485880">
    <property type="component" value="Unassembled WGS sequence"/>
</dbReference>
<gene>
    <name evidence="8 9" type="primary">panC</name>
    <name evidence="9" type="ORF">MPC4_20300</name>
</gene>
<keyword evidence="3 8" id="KW-0436">Ligase</keyword>
<comment type="caution">
    <text evidence="9">The sequence shown here is derived from an EMBL/GenBank/DDBJ whole genome shotgun (WGS) entry which is preliminary data.</text>
</comment>
<comment type="similarity">
    <text evidence="2 8">Belongs to the pantothenate synthetase family.</text>
</comment>
<dbReference type="PANTHER" id="PTHR21299:SF1">
    <property type="entry name" value="PANTOATE--BETA-ALANINE LIGASE"/>
    <property type="match status" value="1"/>
</dbReference>
<protein>
    <recommendedName>
        <fullName evidence="8">Pantothenate synthetase</fullName>
        <shortName evidence="8">PS</shortName>
        <ecNumber evidence="8">6.3.2.1</ecNumber>
    </recommendedName>
    <alternativeName>
        <fullName evidence="8">Pantoate--beta-alanine ligase</fullName>
    </alternativeName>
    <alternativeName>
        <fullName evidence="8">Pantoate-activating enzyme</fullName>
    </alternativeName>
</protein>
<feature type="binding site" evidence="8">
    <location>
        <position position="83"/>
    </location>
    <ligand>
        <name>(R)-pantoate</name>
        <dbReference type="ChEBI" id="CHEBI:15980"/>
    </ligand>
</feature>
<comment type="function">
    <text evidence="8">Catalyzes the condensation of pantoate with beta-alanine in an ATP-dependent reaction via a pantoyl-adenylate intermediate.</text>
</comment>
<evidence type="ECO:0000256" key="1">
    <source>
        <dbReference type="ARBA" id="ARBA00004990"/>
    </source>
</evidence>
<comment type="catalytic activity">
    <reaction evidence="7 8">
        <text>(R)-pantoate + beta-alanine + ATP = (R)-pantothenate + AMP + diphosphate + H(+)</text>
        <dbReference type="Rhea" id="RHEA:10912"/>
        <dbReference type="ChEBI" id="CHEBI:15378"/>
        <dbReference type="ChEBI" id="CHEBI:15980"/>
        <dbReference type="ChEBI" id="CHEBI:29032"/>
        <dbReference type="ChEBI" id="CHEBI:30616"/>
        <dbReference type="ChEBI" id="CHEBI:33019"/>
        <dbReference type="ChEBI" id="CHEBI:57966"/>
        <dbReference type="ChEBI" id="CHEBI:456215"/>
        <dbReference type="EC" id="6.3.2.1"/>
    </reaction>
</comment>
<name>A0A8B6M6Z5_METTU</name>
<evidence type="ECO:0000313" key="10">
    <source>
        <dbReference type="Proteomes" id="UP000485880"/>
    </source>
</evidence>
<dbReference type="EC" id="6.3.2.1" evidence="8"/>
<organism evidence="9 10">
    <name type="scientific">Methylocella tundrae</name>
    <dbReference type="NCBI Taxonomy" id="227605"/>
    <lineage>
        <taxon>Bacteria</taxon>
        <taxon>Pseudomonadati</taxon>
        <taxon>Pseudomonadota</taxon>
        <taxon>Alphaproteobacteria</taxon>
        <taxon>Hyphomicrobiales</taxon>
        <taxon>Beijerinckiaceae</taxon>
        <taxon>Methylocella</taxon>
    </lineage>
</organism>
<dbReference type="PANTHER" id="PTHR21299">
    <property type="entry name" value="CYTIDYLATE KINASE/PANTOATE-BETA-ALANINE LIGASE"/>
    <property type="match status" value="1"/>
</dbReference>
<dbReference type="InterPro" id="IPR003721">
    <property type="entry name" value="Pantoate_ligase"/>
</dbReference>
<feature type="active site" description="Proton donor" evidence="8">
    <location>
        <position position="59"/>
    </location>
</feature>